<feature type="region of interest" description="Disordered" evidence="1">
    <location>
        <begin position="1"/>
        <end position="114"/>
    </location>
</feature>
<dbReference type="EMBL" id="CP126660">
    <property type="protein sequence ID" value="WKA01836.1"/>
    <property type="molecule type" value="Genomic_DNA"/>
</dbReference>
<accession>A0ABY9D399</accession>
<reference evidence="2 3" key="1">
    <citation type="journal article" date="2023" name="Hortic Res">
        <title>The complete reference genome for grapevine (Vitis vinifera L.) genetics and breeding.</title>
        <authorList>
            <person name="Shi X."/>
            <person name="Cao S."/>
            <person name="Wang X."/>
            <person name="Huang S."/>
            <person name="Wang Y."/>
            <person name="Liu Z."/>
            <person name="Liu W."/>
            <person name="Leng X."/>
            <person name="Peng Y."/>
            <person name="Wang N."/>
            <person name="Wang Y."/>
            <person name="Ma Z."/>
            <person name="Xu X."/>
            <person name="Zhang F."/>
            <person name="Xue H."/>
            <person name="Zhong H."/>
            <person name="Wang Y."/>
            <person name="Zhang K."/>
            <person name="Velt A."/>
            <person name="Avia K."/>
            <person name="Holtgrawe D."/>
            <person name="Grimplet J."/>
            <person name="Matus J.T."/>
            <person name="Ware D."/>
            <person name="Wu X."/>
            <person name="Wang H."/>
            <person name="Liu C."/>
            <person name="Fang Y."/>
            <person name="Rustenholz C."/>
            <person name="Cheng Z."/>
            <person name="Xiao H."/>
            <person name="Zhou Y."/>
        </authorList>
    </citation>
    <scope>NUCLEOTIDE SEQUENCE [LARGE SCALE GENOMIC DNA]</scope>
    <source>
        <strain evidence="3">cv. Pinot noir / PN40024</strain>
        <tissue evidence="2">Leaf</tissue>
    </source>
</reference>
<organism evidence="2 3">
    <name type="scientific">Vitis vinifera</name>
    <name type="common">Grape</name>
    <dbReference type="NCBI Taxonomy" id="29760"/>
    <lineage>
        <taxon>Eukaryota</taxon>
        <taxon>Viridiplantae</taxon>
        <taxon>Streptophyta</taxon>
        <taxon>Embryophyta</taxon>
        <taxon>Tracheophyta</taxon>
        <taxon>Spermatophyta</taxon>
        <taxon>Magnoliopsida</taxon>
        <taxon>eudicotyledons</taxon>
        <taxon>Gunneridae</taxon>
        <taxon>Pentapetalae</taxon>
        <taxon>rosids</taxon>
        <taxon>Vitales</taxon>
        <taxon>Vitaceae</taxon>
        <taxon>Viteae</taxon>
        <taxon>Vitis</taxon>
    </lineage>
</organism>
<sequence>MSEDLKFQQRWEFRRRDSDVDSSSDNSKSSSSGEPVLKKHKLVSSLISPENDETSGTPRSQQEGKSDRSSGDQFKIGKANKMQIGSSKRNNLYSKETKRDSFKKVNKKKSKSNACDPATLDDFKIFMESLLEDLKVARENLFVWMREEMHNLMPDGTNSRSTRRKGSNSQENIQAQHHAIFESCIKAQNCRGGSLQKFVKGKKKVGSGTHQQRKAS</sequence>
<feature type="compositionally biased region" description="Low complexity" evidence="1">
    <location>
        <begin position="21"/>
        <end position="32"/>
    </location>
</feature>
<name>A0ABY9D399_VITVI</name>
<keyword evidence="3" id="KW-1185">Reference proteome</keyword>
<evidence type="ECO:0000256" key="1">
    <source>
        <dbReference type="SAM" id="MobiDB-lite"/>
    </source>
</evidence>
<proteinExistence type="predicted"/>
<dbReference type="Proteomes" id="UP001227230">
    <property type="component" value="Chromosome 13"/>
</dbReference>
<feature type="compositionally biased region" description="Basic and acidic residues" evidence="1">
    <location>
        <begin position="1"/>
        <end position="19"/>
    </location>
</feature>
<protein>
    <submittedName>
        <fullName evidence="2">Uncharacterized protein</fullName>
    </submittedName>
</protein>
<gene>
    <name evidence="2" type="ORF">VitviT2T_020093</name>
</gene>
<evidence type="ECO:0000313" key="2">
    <source>
        <dbReference type="EMBL" id="WKA01836.1"/>
    </source>
</evidence>
<feature type="region of interest" description="Disordered" evidence="1">
    <location>
        <begin position="154"/>
        <end position="173"/>
    </location>
</feature>
<evidence type="ECO:0000313" key="3">
    <source>
        <dbReference type="Proteomes" id="UP001227230"/>
    </source>
</evidence>
<feature type="compositionally biased region" description="Polar residues" evidence="1">
    <location>
        <begin position="83"/>
        <end position="94"/>
    </location>
</feature>